<dbReference type="RefSeq" id="WP_141624173.1">
    <property type="nucleotide sequence ID" value="NZ_CP041242.1"/>
</dbReference>
<gene>
    <name evidence="1" type="ORF">FKV23_12680</name>
</gene>
<evidence type="ECO:0000313" key="1">
    <source>
        <dbReference type="EMBL" id="QDH70841.1"/>
    </source>
</evidence>
<dbReference type="EMBL" id="CP041242">
    <property type="protein sequence ID" value="QDH70841.1"/>
    <property type="molecule type" value="Genomic_DNA"/>
</dbReference>
<accession>A0A514BTU9</accession>
<evidence type="ECO:0000313" key="2">
    <source>
        <dbReference type="Proteomes" id="UP000317199"/>
    </source>
</evidence>
<dbReference type="KEGG" id="lyj:FKV23_12680"/>
<dbReference type="OrthoDB" id="6015083at2"/>
<name>A0A514BTU9_9GAMM</name>
<proteinExistence type="predicted"/>
<keyword evidence="2" id="KW-1185">Reference proteome</keyword>
<organism evidence="1 2">
    <name type="scientific">Marilutibacter alkalisoli</name>
    <dbReference type="NCBI Taxonomy" id="2591633"/>
    <lineage>
        <taxon>Bacteria</taxon>
        <taxon>Pseudomonadati</taxon>
        <taxon>Pseudomonadota</taxon>
        <taxon>Gammaproteobacteria</taxon>
        <taxon>Lysobacterales</taxon>
        <taxon>Lysobacteraceae</taxon>
        <taxon>Marilutibacter</taxon>
    </lineage>
</organism>
<sequence>MPYVSGSANSFADLLTALRNACTTNGWTLSGTVLHKGTCYVDVLRETAPFNLAPADSHLSVRAGNGIDGSNNLTDPAPRRAWLGLLRAVAPDNTFPDWSWPVTYHIHVLTDPDEVWLWVNYNTDFWQWLAFGQSPAGGNAGTGNWHAASICERGPSSGSNTTRINQCRVGADGVADRGGGNEAQFCPQPFFLFHTSASTYSHPNYAIHGALDDSTGAPIWSSGDRHFADGGVGGGYSPHTVNASRALVPLYSRSPNQWNSEAPLLPVQVIQTRLSNKVSLIGEFRHSRLTRNKFITPGQVVPLGADEWKVYPVYRRNAAVTGDVGSGTLGAGADHSGTFAIAIRYDGA</sequence>
<dbReference type="AlphaFoldDB" id="A0A514BTU9"/>
<reference evidence="1 2" key="1">
    <citation type="submission" date="2019-06" db="EMBL/GenBank/DDBJ databases">
        <title>Lysobacter alkalisoli sp. nov. isolated from saline-alkali soil.</title>
        <authorList>
            <person name="Sun J.-Q."/>
            <person name="Xu L."/>
        </authorList>
    </citation>
    <scope>NUCLEOTIDE SEQUENCE [LARGE SCALE GENOMIC DNA]</scope>
    <source>
        <strain evidence="1 2">SJ-36</strain>
    </source>
</reference>
<protein>
    <submittedName>
        <fullName evidence="1">Uncharacterized protein</fullName>
    </submittedName>
</protein>
<dbReference type="Proteomes" id="UP000317199">
    <property type="component" value="Chromosome"/>
</dbReference>